<name>A0A834A2Q5_9CHIR</name>
<evidence type="ECO:0000313" key="2">
    <source>
        <dbReference type="Proteomes" id="UP000664940"/>
    </source>
</evidence>
<gene>
    <name evidence="1" type="ORF">HJG60_011355</name>
</gene>
<protein>
    <submittedName>
        <fullName evidence="1">Uncharacterized protein</fullName>
    </submittedName>
</protein>
<sequence length="167" mass="19007">MGCDRMRCDGMVCSVPTLLHTWNQDLSLPSFVCLSISLSLPLSPSHSYTHVHMCLHYINTLHSYPTCCIKVCSASDFTEGTLSQDWLWIVWWGNQEKVLTWGRTDLALKVHLANPAPPGYLLILIQIVKFYKTRTVLFANVGFLFSKAIIRVLMIKQGTLGHRGHWF</sequence>
<dbReference type="EMBL" id="JABVXQ010000006">
    <property type="protein sequence ID" value="KAF6104424.1"/>
    <property type="molecule type" value="Genomic_DNA"/>
</dbReference>
<reference evidence="1 2" key="1">
    <citation type="journal article" date="2020" name="Nature">
        <title>Six reference-quality genomes reveal evolution of bat adaptations.</title>
        <authorList>
            <person name="Jebb D."/>
            <person name="Huang Z."/>
            <person name="Pippel M."/>
            <person name="Hughes G.M."/>
            <person name="Lavrichenko K."/>
            <person name="Devanna P."/>
            <person name="Winkler S."/>
            <person name="Jermiin L.S."/>
            <person name="Skirmuntt E.C."/>
            <person name="Katzourakis A."/>
            <person name="Burkitt-Gray L."/>
            <person name="Ray D.A."/>
            <person name="Sullivan K.A.M."/>
            <person name="Roscito J.G."/>
            <person name="Kirilenko B.M."/>
            <person name="Davalos L.M."/>
            <person name="Corthals A.P."/>
            <person name="Power M.L."/>
            <person name="Jones G."/>
            <person name="Ransome R.D."/>
            <person name="Dechmann D.K.N."/>
            <person name="Locatelli A.G."/>
            <person name="Puechmaille S.J."/>
            <person name="Fedrigo O."/>
            <person name="Jarvis E.D."/>
            <person name="Hiller M."/>
            <person name="Vernes S.C."/>
            <person name="Myers E.W."/>
            <person name="Teeling E.C."/>
        </authorList>
    </citation>
    <scope>NUCLEOTIDE SEQUENCE [LARGE SCALE GENOMIC DNA]</scope>
    <source>
        <strain evidence="1">Bat1K_MPI-CBG_1</strain>
    </source>
</reference>
<comment type="caution">
    <text evidence="1">The sequence shown here is derived from an EMBL/GenBank/DDBJ whole genome shotgun (WGS) entry which is preliminary data.</text>
</comment>
<evidence type="ECO:0000313" key="1">
    <source>
        <dbReference type="EMBL" id="KAF6104424.1"/>
    </source>
</evidence>
<organism evidence="1 2">
    <name type="scientific">Phyllostomus discolor</name>
    <name type="common">pale spear-nosed bat</name>
    <dbReference type="NCBI Taxonomy" id="89673"/>
    <lineage>
        <taxon>Eukaryota</taxon>
        <taxon>Metazoa</taxon>
        <taxon>Chordata</taxon>
        <taxon>Craniata</taxon>
        <taxon>Vertebrata</taxon>
        <taxon>Euteleostomi</taxon>
        <taxon>Mammalia</taxon>
        <taxon>Eutheria</taxon>
        <taxon>Laurasiatheria</taxon>
        <taxon>Chiroptera</taxon>
        <taxon>Yangochiroptera</taxon>
        <taxon>Phyllostomidae</taxon>
        <taxon>Phyllostominae</taxon>
        <taxon>Phyllostomus</taxon>
    </lineage>
</organism>
<dbReference type="AlphaFoldDB" id="A0A834A2Q5"/>
<dbReference type="Proteomes" id="UP000664940">
    <property type="component" value="Unassembled WGS sequence"/>
</dbReference>
<accession>A0A834A2Q5</accession>
<proteinExistence type="predicted"/>